<dbReference type="Proteomes" id="UP000790709">
    <property type="component" value="Unassembled WGS sequence"/>
</dbReference>
<evidence type="ECO:0000313" key="2">
    <source>
        <dbReference type="Proteomes" id="UP000790709"/>
    </source>
</evidence>
<name>A0ACB8AXA1_9AGAM</name>
<reference evidence="1" key="1">
    <citation type="journal article" date="2021" name="New Phytol.">
        <title>Evolutionary innovations through gain and loss of genes in the ectomycorrhizal Boletales.</title>
        <authorList>
            <person name="Wu G."/>
            <person name="Miyauchi S."/>
            <person name="Morin E."/>
            <person name="Kuo A."/>
            <person name="Drula E."/>
            <person name="Varga T."/>
            <person name="Kohler A."/>
            <person name="Feng B."/>
            <person name="Cao Y."/>
            <person name="Lipzen A."/>
            <person name="Daum C."/>
            <person name="Hundley H."/>
            <person name="Pangilinan J."/>
            <person name="Johnson J."/>
            <person name="Barry K."/>
            <person name="LaButti K."/>
            <person name="Ng V."/>
            <person name="Ahrendt S."/>
            <person name="Min B."/>
            <person name="Choi I.G."/>
            <person name="Park H."/>
            <person name="Plett J.M."/>
            <person name="Magnuson J."/>
            <person name="Spatafora J.W."/>
            <person name="Nagy L.G."/>
            <person name="Henrissat B."/>
            <person name="Grigoriev I.V."/>
            <person name="Yang Z.L."/>
            <person name="Xu J."/>
            <person name="Martin F.M."/>
        </authorList>
    </citation>
    <scope>NUCLEOTIDE SEQUENCE</scope>
    <source>
        <strain evidence="1">KUC20120723A-06</strain>
    </source>
</reference>
<organism evidence="1 2">
    <name type="scientific">Leucogyrophana mollusca</name>
    <dbReference type="NCBI Taxonomy" id="85980"/>
    <lineage>
        <taxon>Eukaryota</taxon>
        <taxon>Fungi</taxon>
        <taxon>Dikarya</taxon>
        <taxon>Basidiomycota</taxon>
        <taxon>Agaricomycotina</taxon>
        <taxon>Agaricomycetes</taxon>
        <taxon>Agaricomycetidae</taxon>
        <taxon>Boletales</taxon>
        <taxon>Boletales incertae sedis</taxon>
        <taxon>Leucogyrophana</taxon>
    </lineage>
</organism>
<gene>
    <name evidence="1" type="ORF">BV22DRAFT_1108432</name>
</gene>
<keyword evidence="2" id="KW-1185">Reference proteome</keyword>
<protein>
    <submittedName>
        <fullName evidence="1">Uncharacterized protein</fullName>
    </submittedName>
</protein>
<dbReference type="EMBL" id="MU266838">
    <property type="protein sequence ID" value="KAH7918171.1"/>
    <property type="molecule type" value="Genomic_DNA"/>
</dbReference>
<evidence type="ECO:0000313" key="1">
    <source>
        <dbReference type="EMBL" id="KAH7918171.1"/>
    </source>
</evidence>
<sequence length="437" mass="50328">MFQIDGYPTKHPITLIWQGTHEVVRDLGMSYGPHVIFDGLEREFSEWMTGDSFFLQDLLPEGTTIVPIIAASDKTPVMRHTGDLKMHPLFITIGNIQSNARMRVMSHAWRCVAYLPVPEFNVHPDYVTILGAHLIHKCLDLIFTNCKIATQVGQFMPDPCGNLHYSFPPLVSYQQMLLNVAKNASPVSTAVQQQFGDPFPHPPRTGQSTLKLIHELVHMKKIEPWDLDKFQKELKKVNLLGVHQPFCQHNRVGVSHVKQMTGREHRDIQQTIVATIASPAPPQFVRVIRALIDFIYLTQNHVHMSSTIQKMVDALAEFHEHKDIILQTKAQRGKKGAKLELLQNFARLMSYSTNISECLLITHCKDPFERTNCQCQNFTNQIIEEKYQIKDFGMVLSDYIDNHANANPHEFNHWNPNYRYLCAWYKFRIQLRSVLKP</sequence>
<proteinExistence type="predicted"/>
<comment type="caution">
    <text evidence="1">The sequence shown here is derived from an EMBL/GenBank/DDBJ whole genome shotgun (WGS) entry which is preliminary data.</text>
</comment>
<accession>A0ACB8AXA1</accession>